<keyword evidence="2" id="KW-1185">Reference proteome</keyword>
<name>A0A511W598_9BACI</name>
<proteinExistence type="predicted"/>
<comment type="caution">
    <text evidence="1">The sequence shown here is derived from an EMBL/GenBank/DDBJ whole genome shotgun (WGS) entry which is preliminary data.</text>
</comment>
<gene>
    <name evidence="1" type="ORF">AHA02nite_20310</name>
</gene>
<evidence type="ECO:0000313" key="2">
    <source>
        <dbReference type="Proteomes" id="UP000321440"/>
    </source>
</evidence>
<protein>
    <submittedName>
        <fullName evidence="1">Uncharacterized protein</fullName>
    </submittedName>
</protein>
<dbReference type="Proteomes" id="UP000321440">
    <property type="component" value="Unassembled WGS sequence"/>
</dbReference>
<organism evidence="1 2">
    <name type="scientific">Alkalibacillus haloalkaliphilus</name>
    <dbReference type="NCBI Taxonomy" id="94136"/>
    <lineage>
        <taxon>Bacteria</taxon>
        <taxon>Bacillati</taxon>
        <taxon>Bacillota</taxon>
        <taxon>Bacilli</taxon>
        <taxon>Bacillales</taxon>
        <taxon>Bacillaceae</taxon>
        <taxon>Alkalibacillus</taxon>
    </lineage>
</organism>
<evidence type="ECO:0000313" key="1">
    <source>
        <dbReference type="EMBL" id="GEN46255.1"/>
    </source>
</evidence>
<dbReference type="AlphaFoldDB" id="A0A511W598"/>
<accession>A0A511W598</accession>
<reference evidence="1 2" key="1">
    <citation type="submission" date="2019-07" db="EMBL/GenBank/DDBJ databases">
        <title>Whole genome shotgun sequence of Alkalibacillus haloalkaliphilus NBRC 103110.</title>
        <authorList>
            <person name="Hosoyama A."/>
            <person name="Uohara A."/>
            <person name="Ohji S."/>
            <person name="Ichikawa N."/>
        </authorList>
    </citation>
    <scope>NUCLEOTIDE SEQUENCE [LARGE SCALE GENOMIC DNA]</scope>
    <source>
        <strain evidence="1 2">NBRC 103110</strain>
    </source>
</reference>
<dbReference type="EMBL" id="BJYA01000013">
    <property type="protein sequence ID" value="GEN46255.1"/>
    <property type="molecule type" value="Genomic_DNA"/>
</dbReference>
<dbReference type="OrthoDB" id="2969555at2"/>
<dbReference type="RefSeq" id="WP_146816915.1">
    <property type="nucleotide sequence ID" value="NZ_BJYA01000013.1"/>
</dbReference>
<sequence>MKAEYKFYEEFDEYKAIKRRYQVDTSTYSLKKLDLMRLSWQVGLSKDSKQTYPLELREWKMSFIEAFIEEDITNNILKFKNLDKLETTEKGAVAYFLGMVFTYAYMYKNCNLKHLLHLNNEEIIVGRVNESSPDLWGYVDKNQSYLVEAKGSLINAERFEKFEDLKNAYTQLKPVYGIKLNYEQRQKNGLVKIKSWNFSFKKLKKMIIGTHPNKDFNVRHEAIDPTSGDKTLIEIDGDKAIHNYYSNIMTFLVQNKDFAQIERVQGMEFLVIYSTRFPYRIGLFKSLYDILENKFHFRSSPDLSGLFKEINKRLEGLDPNSFENDDNISLGNDGIIFMNKIE</sequence>